<keyword evidence="5" id="KW-1185">Reference proteome</keyword>
<sequence length="313" mass="33130">MASQYSGPPRGVYAPVVAFFNEDETLDFSTLKQHISRLSKGGVAGLVIQGSNGEAPHLTHTERKQVISTAKETLKETGRSDAIIIAGCGAQSTRETVELCKEAAESGASFALVLSPSYWTGAMSKPTIKQFFLDVATASPIPILLYNFPAVTSGIDLDSDTIVSLALANPKIVGCKLTCGNTGKLHRISHDPLLDASFATFAGKSDFFLHGLVAGSNGVIAAAANLVPKVHVQLLKLYDEGKLKEAQEVQTLLSAADWVLVQLGVAGLKAALERYYGYGGGRSRRPLGMVAQSQFEGGPDLVLKKLVGLENSL</sequence>
<dbReference type="PIRSF" id="PIRSF001365">
    <property type="entry name" value="DHDPS"/>
    <property type="match status" value="1"/>
</dbReference>
<dbReference type="Pfam" id="PF00701">
    <property type="entry name" value="DHDPS"/>
    <property type="match status" value="1"/>
</dbReference>
<feature type="binding site" evidence="3">
    <location>
        <position position="220"/>
    </location>
    <ligand>
        <name>pyruvate</name>
        <dbReference type="ChEBI" id="CHEBI:15361"/>
    </ligand>
</feature>
<evidence type="ECO:0000256" key="2">
    <source>
        <dbReference type="PIRSR" id="PIRSR001365-1"/>
    </source>
</evidence>
<evidence type="ECO:0000313" key="5">
    <source>
        <dbReference type="Proteomes" id="UP000258309"/>
    </source>
</evidence>
<keyword evidence="1" id="KW-0456">Lyase</keyword>
<dbReference type="AlphaFoldDB" id="A0A3E2HG66"/>
<comment type="caution">
    <text evidence="4">The sequence shown here is derived from an EMBL/GenBank/DDBJ whole genome shotgun (WGS) entry which is preliminary data.</text>
</comment>
<dbReference type="Gene3D" id="3.20.20.70">
    <property type="entry name" value="Aldolase class I"/>
    <property type="match status" value="1"/>
</dbReference>
<reference evidence="4 5" key="1">
    <citation type="submission" date="2018-05" db="EMBL/GenBank/DDBJ databases">
        <title>Draft genome sequence of Scytalidium lignicola DSM 105466, a ubiquitous saprotrophic fungus.</title>
        <authorList>
            <person name="Buettner E."/>
            <person name="Gebauer A.M."/>
            <person name="Hofrichter M."/>
            <person name="Liers C."/>
            <person name="Kellner H."/>
        </authorList>
    </citation>
    <scope>NUCLEOTIDE SEQUENCE [LARGE SCALE GENOMIC DNA]</scope>
    <source>
        <strain evidence="4 5">DSM 105466</strain>
    </source>
</reference>
<evidence type="ECO:0000256" key="3">
    <source>
        <dbReference type="PIRSR" id="PIRSR001365-2"/>
    </source>
</evidence>
<dbReference type="GO" id="GO:0008840">
    <property type="term" value="F:4-hydroxy-tetrahydrodipicolinate synthase activity"/>
    <property type="evidence" value="ECO:0007669"/>
    <property type="project" value="TreeGrafter"/>
</dbReference>
<feature type="non-terminal residue" evidence="4">
    <location>
        <position position="313"/>
    </location>
</feature>
<gene>
    <name evidence="4" type="ORF">B7463_g3959</name>
</gene>
<dbReference type="OMA" id="WCTAAPC"/>
<feature type="active site" description="Proton donor/acceptor" evidence="2">
    <location>
        <position position="146"/>
    </location>
</feature>
<proteinExistence type="predicted"/>
<evidence type="ECO:0000256" key="1">
    <source>
        <dbReference type="ARBA" id="ARBA00023239"/>
    </source>
</evidence>
<accession>A0A3E2HG66</accession>
<dbReference type="Proteomes" id="UP000258309">
    <property type="component" value="Unassembled WGS sequence"/>
</dbReference>
<dbReference type="SUPFAM" id="SSF51569">
    <property type="entry name" value="Aldolase"/>
    <property type="match status" value="1"/>
</dbReference>
<dbReference type="OrthoDB" id="191315at2759"/>
<evidence type="ECO:0000313" key="4">
    <source>
        <dbReference type="EMBL" id="RFU32345.1"/>
    </source>
</evidence>
<evidence type="ECO:0008006" key="6">
    <source>
        <dbReference type="Google" id="ProtNLM"/>
    </source>
</evidence>
<dbReference type="PANTHER" id="PTHR12128">
    <property type="entry name" value="DIHYDRODIPICOLINATE SYNTHASE"/>
    <property type="match status" value="1"/>
</dbReference>
<dbReference type="InterPro" id="IPR013785">
    <property type="entry name" value="Aldolase_TIM"/>
</dbReference>
<protein>
    <recommendedName>
        <fullName evidence="6">4-hydroxy-tetrahydrodipicolinate synthase</fullName>
    </recommendedName>
</protein>
<dbReference type="CDD" id="cd00408">
    <property type="entry name" value="DHDPS-like"/>
    <property type="match status" value="1"/>
</dbReference>
<dbReference type="InterPro" id="IPR002220">
    <property type="entry name" value="DapA-like"/>
</dbReference>
<feature type="active site" description="Schiff-base intermediate with substrate" evidence="2">
    <location>
        <position position="176"/>
    </location>
</feature>
<dbReference type="PRINTS" id="PR00146">
    <property type="entry name" value="DHPICSNTHASE"/>
</dbReference>
<dbReference type="SMART" id="SM01130">
    <property type="entry name" value="DHDPS"/>
    <property type="match status" value="1"/>
</dbReference>
<dbReference type="STRING" id="5539.A0A3E2HG66"/>
<dbReference type="EMBL" id="NCSJ02000056">
    <property type="protein sequence ID" value="RFU32345.1"/>
    <property type="molecule type" value="Genomic_DNA"/>
</dbReference>
<organism evidence="4 5">
    <name type="scientific">Scytalidium lignicola</name>
    <name type="common">Hyphomycete</name>
    <dbReference type="NCBI Taxonomy" id="5539"/>
    <lineage>
        <taxon>Eukaryota</taxon>
        <taxon>Fungi</taxon>
        <taxon>Dikarya</taxon>
        <taxon>Ascomycota</taxon>
        <taxon>Pezizomycotina</taxon>
        <taxon>Leotiomycetes</taxon>
        <taxon>Leotiomycetes incertae sedis</taxon>
        <taxon>Scytalidium</taxon>
    </lineage>
</organism>
<feature type="non-terminal residue" evidence="4">
    <location>
        <position position="1"/>
    </location>
</feature>
<dbReference type="PANTHER" id="PTHR12128:SF66">
    <property type="entry name" value="4-HYDROXY-2-OXOGLUTARATE ALDOLASE, MITOCHONDRIAL"/>
    <property type="match status" value="1"/>
</dbReference>
<name>A0A3E2HG66_SCYLI</name>